<dbReference type="PANTHER" id="PTHR42339">
    <property type="entry name" value="HISTONE H1"/>
    <property type="match status" value="1"/>
</dbReference>
<feature type="region of interest" description="Disordered" evidence="1">
    <location>
        <begin position="1"/>
        <end position="54"/>
    </location>
</feature>
<reference evidence="2 3" key="1">
    <citation type="submission" date="2024-09" db="EMBL/GenBank/DDBJ databases">
        <title>Rethinking Asexuality: The Enigmatic Case of Functional Sexual Genes in Lepraria (Stereocaulaceae).</title>
        <authorList>
            <person name="Doellman M."/>
            <person name="Sun Y."/>
            <person name="Barcenas-Pena A."/>
            <person name="Lumbsch H.T."/>
            <person name="Grewe F."/>
        </authorList>
    </citation>
    <scope>NUCLEOTIDE SEQUENCE [LARGE SCALE GENOMIC DNA]</scope>
    <source>
        <strain evidence="2 3">Mercado 3170</strain>
    </source>
</reference>
<name>A0ABR4AMY1_9LECA</name>
<dbReference type="PANTHER" id="PTHR42339:SF1">
    <property type="entry name" value="HISTONE H1"/>
    <property type="match status" value="1"/>
</dbReference>
<dbReference type="Proteomes" id="UP001590950">
    <property type="component" value="Unassembled WGS sequence"/>
</dbReference>
<accession>A0ABR4AMY1</accession>
<comment type="caution">
    <text evidence="2">The sequence shown here is derived from an EMBL/GenBank/DDBJ whole genome shotgun (WGS) entry which is preliminary data.</text>
</comment>
<gene>
    <name evidence="2" type="ORF">N7G274_000887</name>
</gene>
<dbReference type="EMBL" id="JBEFKJ010000003">
    <property type="protein sequence ID" value="KAL2046869.1"/>
    <property type="molecule type" value="Genomic_DNA"/>
</dbReference>
<keyword evidence="3" id="KW-1185">Reference proteome</keyword>
<evidence type="ECO:0000313" key="3">
    <source>
        <dbReference type="Proteomes" id="UP001590950"/>
    </source>
</evidence>
<evidence type="ECO:0000256" key="1">
    <source>
        <dbReference type="SAM" id="MobiDB-lite"/>
    </source>
</evidence>
<organism evidence="2 3">
    <name type="scientific">Stereocaulon virgatum</name>
    <dbReference type="NCBI Taxonomy" id="373712"/>
    <lineage>
        <taxon>Eukaryota</taxon>
        <taxon>Fungi</taxon>
        <taxon>Dikarya</taxon>
        <taxon>Ascomycota</taxon>
        <taxon>Pezizomycotina</taxon>
        <taxon>Lecanoromycetes</taxon>
        <taxon>OSLEUM clade</taxon>
        <taxon>Lecanoromycetidae</taxon>
        <taxon>Lecanorales</taxon>
        <taxon>Lecanorineae</taxon>
        <taxon>Stereocaulaceae</taxon>
        <taxon>Stereocaulon</taxon>
    </lineage>
</organism>
<sequence>MPKAARHTCGPNAAVNRKQPYPDIFSKSASKTGKENLDPKASSISKTLPKSDEITTKGDYRDIHLDEVKGEVPCYDNAATVRRKLKKLLQDKSTIPGTSKKWSQASMAAEMQELESRSHPVEYNLNATGPTARSLGNFMKKSGQMGGGDSPCYYWGYVMLEKLRIYNAEKKSKPRVITEQEIPTGHMRWDPSTQKLWCGPGLPMPSVGEMNNTGR</sequence>
<evidence type="ECO:0000313" key="2">
    <source>
        <dbReference type="EMBL" id="KAL2046869.1"/>
    </source>
</evidence>
<protein>
    <submittedName>
        <fullName evidence="2">Uncharacterized protein</fullName>
    </submittedName>
</protein>
<proteinExistence type="predicted"/>